<reference evidence="2" key="1">
    <citation type="submission" date="2021-05" db="EMBL/GenBank/DDBJ databases">
        <authorList>
            <person name="Alioto T."/>
            <person name="Alioto T."/>
            <person name="Gomez Garrido J."/>
        </authorList>
    </citation>
    <scope>NUCLEOTIDE SEQUENCE</scope>
</reference>
<dbReference type="EMBL" id="HBUE01306122">
    <property type="protein sequence ID" value="CAG6581084.1"/>
    <property type="molecule type" value="Transcribed_RNA"/>
</dbReference>
<dbReference type="AlphaFoldDB" id="A0A8D8NXG5"/>
<dbReference type="EMBL" id="HBUE01199968">
    <property type="protein sequence ID" value="CAG6529301.1"/>
    <property type="molecule type" value="Transcribed_RNA"/>
</dbReference>
<dbReference type="EMBL" id="HBUE01306120">
    <property type="protein sequence ID" value="CAG6581082.1"/>
    <property type="molecule type" value="Transcribed_RNA"/>
</dbReference>
<dbReference type="EMBL" id="HBUE01306124">
    <property type="protein sequence ID" value="CAG6581086.1"/>
    <property type="molecule type" value="Transcribed_RNA"/>
</dbReference>
<dbReference type="EMBL" id="HBUE01199962">
    <property type="protein sequence ID" value="CAG6529295.1"/>
    <property type="molecule type" value="Transcribed_RNA"/>
</dbReference>
<dbReference type="EMBL" id="HBUE01306115">
    <property type="protein sequence ID" value="CAG6581078.1"/>
    <property type="molecule type" value="Transcribed_RNA"/>
</dbReference>
<dbReference type="EMBL" id="HBUE01199957">
    <property type="protein sequence ID" value="CAG6529292.1"/>
    <property type="molecule type" value="Transcribed_RNA"/>
</dbReference>
<dbReference type="EMBL" id="HBUE01306121">
    <property type="protein sequence ID" value="CAG6581083.1"/>
    <property type="molecule type" value="Transcribed_RNA"/>
</dbReference>
<proteinExistence type="predicted"/>
<dbReference type="EMBL" id="HBUE01199960">
    <property type="protein sequence ID" value="CAG6529293.1"/>
    <property type="molecule type" value="Transcribed_RNA"/>
</dbReference>
<dbReference type="EMBL" id="HBUE01306118">
    <property type="protein sequence ID" value="CAG6581080.1"/>
    <property type="molecule type" value="Transcribed_RNA"/>
</dbReference>
<dbReference type="EMBL" id="HBUE01306119">
    <property type="protein sequence ID" value="CAG6581081.1"/>
    <property type="molecule type" value="Transcribed_RNA"/>
</dbReference>
<dbReference type="EMBL" id="HBUE01199966">
    <property type="protein sequence ID" value="CAG6529299.1"/>
    <property type="molecule type" value="Transcribed_RNA"/>
</dbReference>
<dbReference type="EMBL" id="HBUE01199953">
    <property type="protein sequence ID" value="CAG6529290.1"/>
    <property type="molecule type" value="Transcribed_RNA"/>
</dbReference>
<accession>A0A8D8NXG5</accession>
<feature type="transmembrane region" description="Helical" evidence="1">
    <location>
        <begin position="26"/>
        <end position="48"/>
    </location>
</feature>
<dbReference type="EMBL" id="HBUE01199963">
    <property type="protein sequence ID" value="CAG6529296.1"/>
    <property type="molecule type" value="Transcribed_RNA"/>
</dbReference>
<dbReference type="EMBL" id="HBUE01306114">
    <property type="protein sequence ID" value="CAG6581077.1"/>
    <property type="molecule type" value="Transcribed_RNA"/>
</dbReference>
<keyword evidence="1" id="KW-0472">Membrane</keyword>
<dbReference type="EMBL" id="HBUE01199956">
    <property type="protein sequence ID" value="CAG6529291.1"/>
    <property type="molecule type" value="Transcribed_RNA"/>
</dbReference>
<dbReference type="EMBL" id="HBUE01306123">
    <property type="protein sequence ID" value="CAG6581085.1"/>
    <property type="molecule type" value="Transcribed_RNA"/>
</dbReference>
<sequence length="114" mass="13099">MTYIDIEEVFTKLQSNKKKRSKFQRIAQPALFQNVLLSFISGSLGAVLKKMHKSVQILPSKQKQISFTVLRETKATNFVIYFFLFSKCIILSSTLFCSFKTRTSIASRSPSRHI</sequence>
<dbReference type="EMBL" id="HBUE01199961">
    <property type="protein sequence ID" value="CAG6529294.1"/>
    <property type="molecule type" value="Transcribed_RNA"/>
</dbReference>
<name>A0A8D8NXG5_CULPI</name>
<keyword evidence="1" id="KW-0812">Transmembrane</keyword>
<dbReference type="EMBL" id="HBUE01199964">
    <property type="protein sequence ID" value="CAG6529297.1"/>
    <property type="molecule type" value="Transcribed_RNA"/>
</dbReference>
<evidence type="ECO:0000313" key="2">
    <source>
        <dbReference type="EMBL" id="CAG6581079.1"/>
    </source>
</evidence>
<dbReference type="EMBL" id="HBUE01306117">
    <property type="protein sequence ID" value="CAG6581079.1"/>
    <property type="molecule type" value="Transcribed_RNA"/>
</dbReference>
<feature type="transmembrane region" description="Helical" evidence="1">
    <location>
        <begin position="78"/>
        <end position="99"/>
    </location>
</feature>
<dbReference type="EMBL" id="HBUE01306111">
    <property type="protein sequence ID" value="CAG6581076.1"/>
    <property type="molecule type" value="Transcribed_RNA"/>
</dbReference>
<organism evidence="2">
    <name type="scientific">Culex pipiens</name>
    <name type="common">House mosquito</name>
    <dbReference type="NCBI Taxonomy" id="7175"/>
    <lineage>
        <taxon>Eukaryota</taxon>
        <taxon>Metazoa</taxon>
        <taxon>Ecdysozoa</taxon>
        <taxon>Arthropoda</taxon>
        <taxon>Hexapoda</taxon>
        <taxon>Insecta</taxon>
        <taxon>Pterygota</taxon>
        <taxon>Neoptera</taxon>
        <taxon>Endopterygota</taxon>
        <taxon>Diptera</taxon>
        <taxon>Nematocera</taxon>
        <taxon>Culicoidea</taxon>
        <taxon>Culicidae</taxon>
        <taxon>Culicinae</taxon>
        <taxon>Culicini</taxon>
        <taxon>Culex</taxon>
        <taxon>Culex</taxon>
    </lineage>
</organism>
<dbReference type="EMBL" id="HBUE01306125">
    <property type="protein sequence ID" value="CAG6581087.1"/>
    <property type="molecule type" value="Transcribed_RNA"/>
</dbReference>
<protein>
    <submittedName>
        <fullName evidence="2">(northern house mosquito) hypothetical protein</fullName>
    </submittedName>
</protein>
<evidence type="ECO:0000256" key="1">
    <source>
        <dbReference type="SAM" id="Phobius"/>
    </source>
</evidence>
<keyword evidence="1" id="KW-1133">Transmembrane helix</keyword>
<dbReference type="EMBL" id="HBUE01199965">
    <property type="protein sequence ID" value="CAG6529298.1"/>
    <property type="molecule type" value="Transcribed_RNA"/>
</dbReference>
<dbReference type="EMBL" id="HBUE01199967">
    <property type="protein sequence ID" value="CAG6529300.1"/>
    <property type="molecule type" value="Transcribed_RNA"/>
</dbReference>